<dbReference type="FunFam" id="1.20.1270.60:FF:000013">
    <property type="entry name" value="Amphiphysin isoform 2"/>
    <property type="match status" value="1"/>
</dbReference>
<dbReference type="PRINTS" id="PR01251">
    <property type="entry name" value="AMPHIPHYSIN"/>
</dbReference>
<evidence type="ECO:0000256" key="8">
    <source>
        <dbReference type="ARBA" id="ARBA00023054"/>
    </source>
</evidence>
<dbReference type="SMART" id="SM00721">
    <property type="entry name" value="BAR"/>
    <property type="match status" value="1"/>
</dbReference>
<dbReference type="InterPro" id="IPR004148">
    <property type="entry name" value="BAR_dom"/>
</dbReference>
<dbReference type="SUPFAM" id="SSF53474">
    <property type="entry name" value="alpha/beta-Hydrolases"/>
    <property type="match status" value="1"/>
</dbReference>
<dbReference type="InterPro" id="IPR008758">
    <property type="entry name" value="Peptidase_S28"/>
</dbReference>
<dbReference type="GO" id="GO:0070008">
    <property type="term" value="F:serine-type exopeptidase activity"/>
    <property type="evidence" value="ECO:0007669"/>
    <property type="project" value="InterPro"/>
</dbReference>
<dbReference type="GO" id="GO:0005543">
    <property type="term" value="F:phospholipid binding"/>
    <property type="evidence" value="ECO:0007669"/>
    <property type="project" value="TreeGrafter"/>
</dbReference>
<dbReference type="FunFam" id="2.30.30.40:FF:000172">
    <property type="entry name" value="Amphiphysin, isoform B"/>
    <property type="match status" value="1"/>
</dbReference>
<dbReference type="GO" id="GO:0012505">
    <property type="term" value="C:endomembrane system"/>
    <property type="evidence" value="ECO:0007669"/>
    <property type="project" value="UniProtKB-SubCell"/>
</dbReference>
<dbReference type="AlphaFoldDB" id="A0A0V1I343"/>
<protein>
    <submittedName>
        <fullName evidence="16">Mitochondrial ornithine transporter 1</fullName>
    </submittedName>
</protein>
<keyword evidence="13" id="KW-1133">Transmembrane helix</keyword>
<feature type="compositionally biased region" description="Polar residues" evidence="12">
    <location>
        <begin position="1161"/>
        <end position="1173"/>
    </location>
</feature>
<dbReference type="Pfam" id="PF00153">
    <property type="entry name" value="Mito_carr"/>
    <property type="match status" value="3"/>
</dbReference>
<dbReference type="GO" id="GO:0005737">
    <property type="term" value="C:cytoplasm"/>
    <property type="evidence" value="ECO:0007669"/>
    <property type="project" value="UniProtKB-SubCell"/>
</dbReference>
<evidence type="ECO:0000256" key="9">
    <source>
        <dbReference type="ARBA" id="ARBA00023136"/>
    </source>
</evidence>
<evidence type="ECO:0000256" key="12">
    <source>
        <dbReference type="SAM" id="MobiDB-lite"/>
    </source>
</evidence>
<dbReference type="InterPro" id="IPR023395">
    <property type="entry name" value="MCP_dom_sf"/>
</dbReference>
<feature type="domain" description="BAR" evidence="15">
    <location>
        <begin position="871"/>
        <end position="1088"/>
    </location>
</feature>
<dbReference type="SMART" id="SM00326">
    <property type="entry name" value="SH3"/>
    <property type="match status" value="1"/>
</dbReference>
<dbReference type="Gene3D" id="1.20.1270.60">
    <property type="entry name" value="Arfaptin homology (AH) domain/BAR domain"/>
    <property type="match status" value="1"/>
</dbReference>
<dbReference type="InterPro" id="IPR042269">
    <property type="entry name" value="Ser_carbopepase_S28_SKS"/>
</dbReference>
<comment type="similarity">
    <text evidence="4">Belongs to the mitochondrial carrier (TC 2.A.29) family.</text>
</comment>
<dbReference type="InterPro" id="IPR018108">
    <property type="entry name" value="MCP_transmembrane"/>
</dbReference>
<organism evidence="16 17">
    <name type="scientific">Trichinella zimbabwensis</name>
    <dbReference type="NCBI Taxonomy" id="268475"/>
    <lineage>
        <taxon>Eukaryota</taxon>
        <taxon>Metazoa</taxon>
        <taxon>Ecdysozoa</taxon>
        <taxon>Nematoda</taxon>
        <taxon>Enoplea</taxon>
        <taxon>Dorylaimia</taxon>
        <taxon>Trichinellida</taxon>
        <taxon>Trichinellidae</taxon>
        <taxon>Trichinella</taxon>
    </lineage>
</organism>
<dbReference type="EMBL" id="JYDP01000007">
    <property type="protein sequence ID" value="KRZ17320.1"/>
    <property type="molecule type" value="Genomic_DNA"/>
</dbReference>
<dbReference type="Pfam" id="PF03114">
    <property type="entry name" value="BAR"/>
    <property type="match status" value="1"/>
</dbReference>
<dbReference type="PROSITE" id="PS51021">
    <property type="entry name" value="BAR"/>
    <property type="match status" value="1"/>
</dbReference>
<evidence type="ECO:0000313" key="17">
    <source>
        <dbReference type="Proteomes" id="UP000055024"/>
    </source>
</evidence>
<dbReference type="Gene3D" id="1.50.40.10">
    <property type="entry name" value="Mitochondrial carrier domain"/>
    <property type="match status" value="1"/>
</dbReference>
<dbReference type="SUPFAM" id="SSF50044">
    <property type="entry name" value="SH3-domain"/>
    <property type="match status" value="1"/>
</dbReference>
<dbReference type="OrthoDB" id="446293at2759"/>
<evidence type="ECO:0000256" key="1">
    <source>
        <dbReference type="ARBA" id="ARBA00004141"/>
    </source>
</evidence>
<dbReference type="InterPro" id="IPR001452">
    <property type="entry name" value="SH3_domain"/>
</dbReference>
<feature type="repeat" description="Solcar" evidence="11">
    <location>
        <begin position="165"/>
        <end position="259"/>
    </location>
</feature>
<dbReference type="GO" id="GO:0006508">
    <property type="term" value="P:proteolysis"/>
    <property type="evidence" value="ECO:0007669"/>
    <property type="project" value="InterPro"/>
</dbReference>
<dbReference type="InterPro" id="IPR036028">
    <property type="entry name" value="SH3-like_dom_sf"/>
</dbReference>
<feature type="domain" description="SH3" evidence="14">
    <location>
        <begin position="1188"/>
        <end position="1252"/>
    </location>
</feature>
<keyword evidence="6" id="KW-0963">Cytoplasm</keyword>
<dbReference type="Pfam" id="PF14604">
    <property type="entry name" value="SH3_9"/>
    <property type="match status" value="1"/>
</dbReference>
<evidence type="ECO:0000259" key="14">
    <source>
        <dbReference type="PROSITE" id="PS50002"/>
    </source>
</evidence>
<evidence type="ECO:0000256" key="4">
    <source>
        <dbReference type="ARBA" id="ARBA00006375"/>
    </source>
</evidence>
<dbReference type="Gene3D" id="1.20.120.980">
    <property type="entry name" value="Serine carboxypeptidase S28, SKS domain"/>
    <property type="match status" value="1"/>
</dbReference>
<dbReference type="SUPFAM" id="SSF103657">
    <property type="entry name" value="BAR/IMD domain-like"/>
    <property type="match status" value="1"/>
</dbReference>
<feature type="repeat" description="Solcar" evidence="11">
    <location>
        <begin position="270"/>
        <end position="352"/>
    </location>
</feature>
<dbReference type="InterPro" id="IPR027267">
    <property type="entry name" value="AH/BAR_dom_sf"/>
</dbReference>
<dbReference type="Gene3D" id="2.30.30.40">
    <property type="entry name" value="SH3 Domains"/>
    <property type="match status" value="1"/>
</dbReference>
<dbReference type="GO" id="GO:0005886">
    <property type="term" value="C:plasma membrane"/>
    <property type="evidence" value="ECO:0007669"/>
    <property type="project" value="TreeGrafter"/>
</dbReference>
<dbReference type="Gene3D" id="3.40.50.1820">
    <property type="entry name" value="alpha/beta hydrolase"/>
    <property type="match status" value="1"/>
</dbReference>
<dbReference type="PROSITE" id="PS50002">
    <property type="entry name" value="SH3"/>
    <property type="match status" value="1"/>
</dbReference>
<keyword evidence="17" id="KW-1185">Reference proteome</keyword>
<evidence type="ECO:0000256" key="2">
    <source>
        <dbReference type="ARBA" id="ARBA00004308"/>
    </source>
</evidence>
<dbReference type="InterPro" id="IPR003005">
    <property type="entry name" value="Amphiphysin"/>
</dbReference>
<evidence type="ECO:0000256" key="3">
    <source>
        <dbReference type="ARBA" id="ARBA00004496"/>
    </source>
</evidence>
<feature type="repeat" description="Solcar" evidence="11">
    <location>
        <begin position="59"/>
        <end position="143"/>
    </location>
</feature>
<evidence type="ECO:0000256" key="5">
    <source>
        <dbReference type="ARBA" id="ARBA00022443"/>
    </source>
</evidence>
<comment type="caution">
    <text evidence="16">The sequence shown here is derived from an EMBL/GenBank/DDBJ whole genome shotgun (WGS) entry which is preliminary data.</text>
</comment>
<evidence type="ECO:0000256" key="6">
    <source>
        <dbReference type="ARBA" id="ARBA00022490"/>
    </source>
</evidence>
<accession>A0A0V1I343</accession>
<keyword evidence="5 10" id="KW-0728">SH3 domain</keyword>
<evidence type="ECO:0000256" key="7">
    <source>
        <dbReference type="ARBA" id="ARBA00022692"/>
    </source>
</evidence>
<keyword evidence="8" id="KW-0175">Coiled coil</keyword>
<dbReference type="PROSITE" id="PS50920">
    <property type="entry name" value="SOLCAR"/>
    <property type="match status" value="3"/>
</dbReference>
<feature type="transmembrane region" description="Helical" evidence="13">
    <location>
        <begin position="12"/>
        <end position="32"/>
    </location>
</feature>
<dbReference type="Proteomes" id="UP000055024">
    <property type="component" value="Unassembled WGS sequence"/>
</dbReference>
<dbReference type="CDD" id="cd11790">
    <property type="entry name" value="SH3_Amphiphysin"/>
    <property type="match status" value="1"/>
</dbReference>
<keyword evidence="9 11" id="KW-0472">Membrane</keyword>
<gene>
    <name evidence="16" type="primary">Slc25a15</name>
    <name evidence="16" type="ORF">T11_4256</name>
</gene>
<proteinExistence type="inferred from homology"/>
<dbReference type="PANTHER" id="PTHR46514:SF3">
    <property type="entry name" value="AMPHIPHYSIN"/>
    <property type="match status" value="1"/>
</dbReference>
<sequence>MPAILCSFILRCFFVNLSINCFVFPVVCYLLLSMASESAVEVEILRDLQPKSVGLRHIVDGLVDFLAGTAGGIAAVYSGQPLDTVKVKMQSYPNLYRSSVGCLLKTFQQDQLRGLYAGWLVDLNFDRTVPALVANVAENSVLFAAYGACQKAVAALVDKPERGQLNPLENACAGSLAAVFASLVLCPTELVKCRLQAMRETSGLVDGSRMTSIGPTLLTRQIVREEGIVGLFKGLSPTLIREIPGYFFFFGTYEASRHMLTPENGDKNNLGVTRTCICGGLAGIAFWLSIFPADVIKSKIQVQGHGSFYRMFLTILQTSGVRGLYAGLAPALVRTSIASGALFVAYEAVQKKLLNFYECCDVGNLVFFFWCCSKMLSIKFWIVVFDVILKLFNWTITSVPTVHALLSNMNNNNNNSKATFQLVLLQRLTHFDSTINQTWYQSFTVCDLHHQKGGAVVVYIQSHDSPTVPSCTYSGLLSEISKQLNAVVVTFVPRFFDVNKPTGSASVDNLKYLSIEEVLADLAHLVHSLRSKYPDSGKTVLVGAAHAGNLAIWFRLKYPHLCDGAIASGAPLQTTLGFDQVVDSIFERLNNIRPNCARALQDAFAQLAFLFQERNFPRIKLHFKFCTKKLPEKYALFQQLVEALFIHDVIIYDDAELIQRICTVMTNDELSSPLQRLATLIKSKCLWSTGGEIADQFKETNWSNLNILQDGRQWIYLQCTEYGKFYTVSEKISSLSEALFKQHYLDVFCKNVFQLSDEMVLKNIARSNLEYGGQFVEIDNVFFIYSNSDPRKWLGKNDFINPSSTTTALGRMLYGLHPFEEFYHALQKPQLMRLLEEINQAVRRCRPFVGVMAENLFKNIRKETVRAKEKLLESFGKADRTVDEVFDENASNFFKQQKNAERLQRELRNYITCMKALAQASRGYYEAVREVYDPEWTGSDHVRAISHSIELLWDEFCEKLIDQALNPLNSYCSQFVDLKGKIAKRGRKLVDYDSARHSYESVVGNGKKPDDVKVQKAQQELAVAKKLYDDINSELSEELPVLYDGRYTFFINNLQSMFSAESNFHCDSAKLLTEIRDVITPKFNVSHSLNHTDELSSRSSLLNRSTTPAAEVNNEDASLTSDDSKVLPNSPAVKKTTTLKDTRGDSDENNPFANETDESSKSTPVTENGNVKENNGEAVKASSTTVQDVLYKVRASHRYTAEDTDELSFEAGEVISVVPYENPEDQDEGWLMGVLEATGQRGVFPVNFTKPL</sequence>
<feature type="region of interest" description="Disordered" evidence="12">
    <location>
        <begin position="1092"/>
        <end position="1180"/>
    </location>
</feature>
<evidence type="ECO:0000256" key="10">
    <source>
        <dbReference type="PROSITE-ProRule" id="PRU00192"/>
    </source>
</evidence>
<name>A0A0V1I343_9BILA</name>
<evidence type="ECO:0000313" key="16">
    <source>
        <dbReference type="EMBL" id="KRZ17320.1"/>
    </source>
</evidence>
<evidence type="ECO:0000256" key="13">
    <source>
        <dbReference type="SAM" id="Phobius"/>
    </source>
</evidence>
<reference evidence="16 17" key="1">
    <citation type="submission" date="2015-01" db="EMBL/GenBank/DDBJ databases">
        <title>Evolution of Trichinella species and genotypes.</title>
        <authorList>
            <person name="Korhonen P.K."/>
            <person name="Edoardo P."/>
            <person name="Giuseppe L.R."/>
            <person name="Gasser R.B."/>
        </authorList>
    </citation>
    <scope>NUCLEOTIDE SEQUENCE [LARGE SCALE GENOMIC DNA]</scope>
    <source>
        <strain evidence="16">ISS1029</strain>
    </source>
</reference>
<comment type="subcellular location">
    <subcellularLocation>
        <location evidence="3">Cytoplasm</location>
    </subcellularLocation>
    <subcellularLocation>
        <location evidence="2">Endomembrane system</location>
    </subcellularLocation>
    <subcellularLocation>
        <location evidence="1">Membrane</location>
        <topology evidence="1">Multi-pass membrane protein</topology>
    </subcellularLocation>
</comment>
<dbReference type="InterPro" id="IPR029058">
    <property type="entry name" value="AB_hydrolase_fold"/>
</dbReference>
<dbReference type="PANTHER" id="PTHR46514">
    <property type="entry name" value="AMPHIPHYSIN"/>
    <property type="match status" value="1"/>
</dbReference>
<dbReference type="Pfam" id="PF05577">
    <property type="entry name" value="Peptidase_S28"/>
    <property type="match status" value="1"/>
</dbReference>
<evidence type="ECO:0000256" key="11">
    <source>
        <dbReference type="PROSITE-ProRule" id="PRU00282"/>
    </source>
</evidence>
<evidence type="ECO:0000259" key="15">
    <source>
        <dbReference type="PROSITE" id="PS51021"/>
    </source>
</evidence>
<dbReference type="SUPFAM" id="SSF103506">
    <property type="entry name" value="Mitochondrial carrier"/>
    <property type="match status" value="1"/>
</dbReference>
<keyword evidence="7 11" id="KW-0812">Transmembrane</keyword>